<organism evidence="2 3">
    <name type="scientific">Candidatus Nomurabacteria bacterium GW2011_GWE1_35_16</name>
    <dbReference type="NCBI Taxonomy" id="1618761"/>
    <lineage>
        <taxon>Bacteria</taxon>
        <taxon>Candidatus Nomuraibacteriota</taxon>
    </lineage>
</organism>
<feature type="transmembrane region" description="Helical" evidence="1">
    <location>
        <begin position="21"/>
        <end position="47"/>
    </location>
</feature>
<dbReference type="EMBL" id="LBPY01000002">
    <property type="protein sequence ID" value="KKP66815.1"/>
    <property type="molecule type" value="Genomic_DNA"/>
</dbReference>
<evidence type="ECO:0000313" key="2">
    <source>
        <dbReference type="EMBL" id="KKP66815.1"/>
    </source>
</evidence>
<reference evidence="2 3" key="1">
    <citation type="journal article" date="2015" name="Nature">
        <title>rRNA introns, odd ribosomes, and small enigmatic genomes across a large radiation of phyla.</title>
        <authorList>
            <person name="Brown C.T."/>
            <person name="Hug L.A."/>
            <person name="Thomas B.C."/>
            <person name="Sharon I."/>
            <person name="Castelle C.J."/>
            <person name="Singh A."/>
            <person name="Wilkins M.J."/>
            <person name="Williams K.H."/>
            <person name="Banfield J.F."/>
        </authorList>
    </citation>
    <scope>NUCLEOTIDE SEQUENCE [LARGE SCALE GENOMIC DNA]</scope>
</reference>
<keyword evidence="1" id="KW-0472">Membrane</keyword>
<dbReference type="Proteomes" id="UP000034952">
    <property type="component" value="Unassembled WGS sequence"/>
</dbReference>
<keyword evidence="1" id="KW-0812">Transmembrane</keyword>
<name>A0A0G0DUV7_9BACT</name>
<gene>
    <name evidence="2" type="ORF">UR64_C0002G0031</name>
</gene>
<proteinExistence type="predicted"/>
<evidence type="ECO:0000313" key="3">
    <source>
        <dbReference type="Proteomes" id="UP000034952"/>
    </source>
</evidence>
<keyword evidence="1" id="KW-1133">Transmembrane helix</keyword>
<evidence type="ECO:0000256" key="1">
    <source>
        <dbReference type="SAM" id="Phobius"/>
    </source>
</evidence>
<accession>A0A0G0DUV7</accession>
<sequence length="219" mass="24719">MKIKFFTNLIKRHNKNTTLNLVSGFTIIEALVAVFILSVSVASMLGVTATSASHARYVNNEITANYLLQEAIDSIRNSRDTIAFQMKDDLVNGGWNNFLKRYGYDISNGAKTKCFSDKGCYLEIDKFEAKNLSSPDISECDTAGCKSLSYDPTLTSSLFYYYSTDNTNLSFFNRKIIMVINPTNPDEVKVTAKVEWRNVDYTSNTKTQELSISLLNWQN</sequence>
<dbReference type="AlphaFoldDB" id="A0A0G0DUV7"/>
<comment type="caution">
    <text evidence="2">The sequence shown here is derived from an EMBL/GenBank/DDBJ whole genome shotgun (WGS) entry which is preliminary data.</text>
</comment>
<protein>
    <submittedName>
        <fullName evidence="2">Uncharacterized protein</fullName>
    </submittedName>
</protein>